<dbReference type="Pfam" id="PF02951">
    <property type="entry name" value="GSH-S_N"/>
    <property type="match status" value="1"/>
</dbReference>
<dbReference type="SUPFAM" id="SSF56059">
    <property type="entry name" value="Glutathione synthetase ATP-binding domain-like"/>
    <property type="match status" value="1"/>
</dbReference>
<evidence type="ECO:0000259" key="11">
    <source>
        <dbReference type="PROSITE" id="PS50975"/>
    </source>
</evidence>
<keyword evidence="3 10" id="KW-0436">Ligase</keyword>
<dbReference type="GO" id="GO:0005524">
    <property type="term" value="F:ATP binding"/>
    <property type="evidence" value="ECO:0007669"/>
    <property type="project" value="UniProtKB-UniRule"/>
</dbReference>
<comment type="similarity">
    <text evidence="10">Belongs to the prokaryotic GSH synthase family.</text>
</comment>
<evidence type="ECO:0000256" key="1">
    <source>
        <dbReference type="ARBA" id="ARBA00001936"/>
    </source>
</evidence>
<dbReference type="InterPro" id="IPR004218">
    <property type="entry name" value="GSHS_ATP-bd"/>
</dbReference>
<dbReference type="PROSITE" id="PS50975">
    <property type="entry name" value="ATP_GRASP"/>
    <property type="match status" value="1"/>
</dbReference>
<comment type="cofactor">
    <cofactor evidence="2">
        <name>Mg(2+)</name>
        <dbReference type="ChEBI" id="CHEBI:18420"/>
    </cofactor>
</comment>
<keyword evidence="7 10" id="KW-0067">ATP-binding</keyword>
<keyword evidence="5" id="KW-0479">Metal-binding</keyword>
<evidence type="ECO:0000313" key="12">
    <source>
        <dbReference type="EMBL" id="HIS73847.1"/>
    </source>
</evidence>
<dbReference type="Proteomes" id="UP000886865">
    <property type="component" value="Unassembled WGS sequence"/>
</dbReference>
<dbReference type="PANTHER" id="PTHR21621">
    <property type="entry name" value="RIBOSOMAL PROTEIN S6 MODIFICATION PROTEIN"/>
    <property type="match status" value="1"/>
</dbReference>
<protein>
    <recommendedName>
        <fullName evidence="10">Glutathione synthetase</fullName>
        <ecNumber evidence="10">6.3.2.3</ecNumber>
    </recommendedName>
    <alternativeName>
        <fullName evidence="10">GSH synthetase</fullName>
        <shortName evidence="10">GSH-S</shortName>
        <shortName evidence="10">GSHase</shortName>
    </alternativeName>
    <alternativeName>
        <fullName evidence="10">Glutathione synthase</fullName>
    </alternativeName>
</protein>
<comment type="catalytic activity">
    <reaction evidence="10">
        <text>gamma-L-glutamyl-L-cysteine + glycine + ATP = glutathione + ADP + phosphate + H(+)</text>
        <dbReference type="Rhea" id="RHEA:13557"/>
        <dbReference type="ChEBI" id="CHEBI:15378"/>
        <dbReference type="ChEBI" id="CHEBI:30616"/>
        <dbReference type="ChEBI" id="CHEBI:43474"/>
        <dbReference type="ChEBI" id="CHEBI:57305"/>
        <dbReference type="ChEBI" id="CHEBI:57925"/>
        <dbReference type="ChEBI" id="CHEBI:58173"/>
        <dbReference type="ChEBI" id="CHEBI:456216"/>
        <dbReference type="EC" id="6.3.2.3"/>
    </reaction>
</comment>
<keyword evidence="8" id="KW-0460">Magnesium</keyword>
<evidence type="ECO:0000256" key="9">
    <source>
        <dbReference type="ARBA" id="ARBA00023211"/>
    </source>
</evidence>
<sequence>MKILFIIDELEYKYFEFNKLVTNFWLNIEFLRRSNEVFVATKNMLNIKDSLPFCFCTKTYFKDYELYKQDNLENICLNGFDVIFFRPDPPVDINYINATYILSMVKSEKTLILNSPDAIRNKNEKLYINDFPSIAPKNIVTSDVNLIREFLKENNEIVIKPLNRCFSSGVFYLYHGDKNTNTIINTATENGKTTVMVQEFLSGIKKGDKRLIYICGEILEYCVQKVATNDDFKFNEHCDKNLKFGAITKEEKNIENIISKKLEQDGVIMAGLDTIDSKIIEINITSPCFFIKEINSLYGINLEKIIVDKLENYINKKLKQEHKGVLVNY</sequence>
<dbReference type="InterPro" id="IPR011761">
    <property type="entry name" value="ATP-grasp"/>
</dbReference>
<dbReference type="Pfam" id="PF02955">
    <property type="entry name" value="GSH-S_ATP"/>
    <property type="match status" value="1"/>
</dbReference>
<evidence type="ECO:0000256" key="8">
    <source>
        <dbReference type="ARBA" id="ARBA00022842"/>
    </source>
</evidence>
<comment type="cofactor">
    <cofactor evidence="1">
        <name>Mn(2+)</name>
        <dbReference type="ChEBI" id="CHEBI:29035"/>
    </cofactor>
</comment>
<comment type="pathway">
    <text evidence="10">Sulfur metabolism; glutathione biosynthesis; glutathione from L-cysteine and L-glutamate: step 2/2.</text>
</comment>
<evidence type="ECO:0000256" key="5">
    <source>
        <dbReference type="ARBA" id="ARBA00022723"/>
    </source>
</evidence>
<keyword evidence="4 10" id="KW-0317">Glutathione biosynthesis</keyword>
<dbReference type="InterPro" id="IPR013815">
    <property type="entry name" value="ATP_grasp_subdomain_1"/>
</dbReference>
<evidence type="ECO:0000256" key="7">
    <source>
        <dbReference type="ARBA" id="ARBA00022840"/>
    </source>
</evidence>
<evidence type="ECO:0000313" key="13">
    <source>
        <dbReference type="Proteomes" id="UP000886865"/>
    </source>
</evidence>
<dbReference type="Gene3D" id="3.30.1490.20">
    <property type="entry name" value="ATP-grasp fold, A domain"/>
    <property type="match status" value="1"/>
</dbReference>
<dbReference type="PANTHER" id="PTHR21621:SF4">
    <property type="entry name" value="GLUTATHIONE SYNTHETASE"/>
    <property type="match status" value="1"/>
</dbReference>
<dbReference type="InterPro" id="IPR004215">
    <property type="entry name" value="GSHS_N"/>
</dbReference>
<accession>A0A9D1FHM4</accession>
<proteinExistence type="inferred from homology"/>
<dbReference type="GO" id="GO:0004363">
    <property type="term" value="F:glutathione synthase activity"/>
    <property type="evidence" value="ECO:0007669"/>
    <property type="project" value="UniProtKB-UniRule"/>
</dbReference>
<reference evidence="12" key="1">
    <citation type="submission" date="2020-10" db="EMBL/GenBank/DDBJ databases">
        <authorList>
            <person name="Gilroy R."/>
        </authorList>
    </citation>
    <scope>NUCLEOTIDE SEQUENCE</scope>
    <source>
        <strain evidence="12">CHK152-2871</strain>
    </source>
</reference>
<comment type="caution">
    <text evidence="12">The sequence shown here is derived from an EMBL/GenBank/DDBJ whole genome shotgun (WGS) entry which is preliminary data.</text>
</comment>
<dbReference type="Gene3D" id="3.30.470.20">
    <property type="entry name" value="ATP-grasp fold, B domain"/>
    <property type="match status" value="1"/>
</dbReference>
<dbReference type="InterPro" id="IPR006284">
    <property type="entry name" value="Glut_synth_pro"/>
</dbReference>
<dbReference type="GO" id="GO:0005737">
    <property type="term" value="C:cytoplasm"/>
    <property type="evidence" value="ECO:0007669"/>
    <property type="project" value="TreeGrafter"/>
</dbReference>
<keyword evidence="9" id="KW-0464">Manganese</keyword>
<dbReference type="SUPFAM" id="SSF52440">
    <property type="entry name" value="PreATP-grasp domain"/>
    <property type="match status" value="1"/>
</dbReference>
<dbReference type="EMBL" id="DVJQ01000021">
    <property type="protein sequence ID" value="HIS73847.1"/>
    <property type="molecule type" value="Genomic_DNA"/>
</dbReference>
<evidence type="ECO:0000256" key="3">
    <source>
        <dbReference type="ARBA" id="ARBA00022598"/>
    </source>
</evidence>
<evidence type="ECO:0000256" key="10">
    <source>
        <dbReference type="HAMAP-Rule" id="MF_00162"/>
    </source>
</evidence>
<dbReference type="EC" id="6.3.2.3" evidence="10"/>
<dbReference type="Gene3D" id="3.40.50.20">
    <property type="match status" value="1"/>
</dbReference>
<evidence type="ECO:0000256" key="4">
    <source>
        <dbReference type="ARBA" id="ARBA00022684"/>
    </source>
</evidence>
<evidence type="ECO:0000256" key="2">
    <source>
        <dbReference type="ARBA" id="ARBA00001946"/>
    </source>
</evidence>
<reference evidence="12" key="2">
    <citation type="journal article" date="2021" name="PeerJ">
        <title>Extensive microbial diversity within the chicken gut microbiome revealed by metagenomics and culture.</title>
        <authorList>
            <person name="Gilroy R."/>
            <person name="Ravi A."/>
            <person name="Getino M."/>
            <person name="Pursley I."/>
            <person name="Horton D.L."/>
            <person name="Alikhan N.F."/>
            <person name="Baker D."/>
            <person name="Gharbi K."/>
            <person name="Hall N."/>
            <person name="Watson M."/>
            <person name="Adriaenssens E.M."/>
            <person name="Foster-Nyarko E."/>
            <person name="Jarju S."/>
            <person name="Secka A."/>
            <person name="Antonio M."/>
            <person name="Oren A."/>
            <person name="Chaudhuri R.R."/>
            <person name="La Ragione R."/>
            <person name="Hildebrand F."/>
            <person name="Pallen M.J."/>
        </authorList>
    </citation>
    <scope>NUCLEOTIDE SEQUENCE</scope>
    <source>
        <strain evidence="12">CHK152-2871</strain>
    </source>
</reference>
<keyword evidence="6 10" id="KW-0547">Nucleotide-binding</keyword>
<dbReference type="InterPro" id="IPR016185">
    <property type="entry name" value="PreATP-grasp_dom_sf"/>
</dbReference>
<name>A0A9D1FHM4_9BACT</name>
<organism evidence="12 13">
    <name type="scientific">Candidatus Galligastranaerophilus intestinavium</name>
    <dbReference type="NCBI Taxonomy" id="2840836"/>
    <lineage>
        <taxon>Bacteria</taxon>
        <taxon>Candidatus Galligastranaerophilus</taxon>
    </lineage>
</organism>
<gene>
    <name evidence="10" type="primary">gshB</name>
    <name evidence="12" type="ORF">IAA86_02365</name>
</gene>
<dbReference type="HAMAP" id="MF_00162">
    <property type="entry name" value="GSH_S"/>
    <property type="match status" value="1"/>
</dbReference>
<feature type="domain" description="ATP-grasp" evidence="11">
    <location>
        <begin position="125"/>
        <end position="311"/>
    </location>
</feature>
<dbReference type="AlphaFoldDB" id="A0A9D1FHM4"/>
<evidence type="ECO:0000256" key="6">
    <source>
        <dbReference type="ARBA" id="ARBA00022741"/>
    </source>
</evidence>
<dbReference type="GO" id="GO:0046872">
    <property type="term" value="F:metal ion binding"/>
    <property type="evidence" value="ECO:0007669"/>
    <property type="project" value="UniProtKB-KW"/>
</dbReference>